<dbReference type="InterPro" id="IPR054156">
    <property type="entry name" value="YxaF_TetR_C"/>
</dbReference>
<dbReference type="Gene3D" id="1.10.357.10">
    <property type="entry name" value="Tetracycline Repressor, domain 2"/>
    <property type="match status" value="1"/>
</dbReference>
<dbReference type="InterPro" id="IPR009057">
    <property type="entry name" value="Homeodomain-like_sf"/>
</dbReference>
<name>A0A1T1GR10_9GAMM</name>
<reference evidence="6 7" key="1">
    <citation type="submission" date="2017-02" db="EMBL/GenBank/DDBJ databases">
        <title>Acinetobacter sp. ANC 4945, whole genome shotgun sequencing project.</title>
        <authorList>
            <person name="Radolfova-Krizova L."/>
            <person name="Al Atrouni A."/>
            <person name="Nemec A."/>
        </authorList>
    </citation>
    <scope>NUCLEOTIDE SEQUENCE [LARGE SCALE GENOMIC DNA]</scope>
    <source>
        <strain evidence="6 7">ANC 4945</strain>
    </source>
</reference>
<dbReference type="InterPro" id="IPR001647">
    <property type="entry name" value="HTH_TetR"/>
</dbReference>
<dbReference type="Pfam" id="PF21993">
    <property type="entry name" value="TetR_C_13_2"/>
    <property type="match status" value="1"/>
</dbReference>
<evidence type="ECO:0000256" key="1">
    <source>
        <dbReference type="ARBA" id="ARBA00023015"/>
    </source>
</evidence>
<evidence type="ECO:0000313" key="7">
    <source>
        <dbReference type="Proteomes" id="UP000191160"/>
    </source>
</evidence>
<dbReference type="Proteomes" id="UP000191160">
    <property type="component" value="Unassembled WGS sequence"/>
</dbReference>
<dbReference type="PANTHER" id="PTHR47506">
    <property type="entry name" value="TRANSCRIPTIONAL REGULATORY PROTEIN"/>
    <property type="match status" value="1"/>
</dbReference>
<keyword evidence="3" id="KW-0804">Transcription</keyword>
<evidence type="ECO:0000256" key="4">
    <source>
        <dbReference type="PROSITE-ProRule" id="PRU00335"/>
    </source>
</evidence>
<organism evidence="6 7">
    <name type="scientific">Acinetobacter amyesii</name>
    <dbReference type="NCBI Taxonomy" id="2942470"/>
    <lineage>
        <taxon>Bacteria</taxon>
        <taxon>Pseudomonadati</taxon>
        <taxon>Pseudomonadota</taxon>
        <taxon>Gammaproteobacteria</taxon>
        <taxon>Moraxellales</taxon>
        <taxon>Moraxellaceae</taxon>
        <taxon>Acinetobacter</taxon>
    </lineage>
</organism>
<evidence type="ECO:0000313" key="6">
    <source>
        <dbReference type="EMBL" id="OOV80054.1"/>
    </source>
</evidence>
<dbReference type="Pfam" id="PF00440">
    <property type="entry name" value="TetR_N"/>
    <property type="match status" value="1"/>
</dbReference>
<sequence length="187" mass="21450">MRPRKNTSEHLLLQSAHAFKRYGYMGCSMGKLAEACGLSKAAFYYDYPNKDALLMEILNLTHVKLQHSIFQQLQQSTTSPQQAFSHIHQQAIQFFSQGGLGCLVGILSMERQHLPTEIFAKLQSIFHEWQLAFEVFFQRYMTIEHATQLAKISLADYEGAILMARMSDDLSYLDLVRDRILLQLAES</sequence>
<dbReference type="RefSeq" id="WP_078191418.1">
    <property type="nucleotide sequence ID" value="NZ_JAMCOZ010000001.1"/>
</dbReference>
<keyword evidence="1" id="KW-0805">Transcription regulation</keyword>
<feature type="DNA-binding region" description="H-T-H motif" evidence="4">
    <location>
        <begin position="28"/>
        <end position="47"/>
    </location>
</feature>
<accession>A0A1T1GR10</accession>
<dbReference type="GO" id="GO:0003677">
    <property type="term" value="F:DNA binding"/>
    <property type="evidence" value="ECO:0007669"/>
    <property type="project" value="UniProtKB-UniRule"/>
</dbReference>
<evidence type="ECO:0000259" key="5">
    <source>
        <dbReference type="PROSITE" id="PS50977"/>
    </source>
</evidence>
<dbReference type="PROSITE" id="PS50977">
    <property type="entry name" value="HTH_TETR_2"/>
    <property type="match status" value="1"/>
</dbReference>
<dbReference type="AlphaFoldDB" id="A0A1T1GR10"/>
<protein>
    <recommendedName>
        <fullName evidence="5">HTH tetR-type domain-containing protein</fullName>
    </recommendedName>
</protein>
<dbReference type="SUPFAM" id="SSF48498">
    <property type="entry name" value="Tetracyclin repressor-like, C-terminal domain"/>
    <property type="match status" value="1"/>
</dbReference>
<dbReference type="InterPro" id="IPR036271">
    <property type="entry name" value="Tet_transcr_reg_TetR-rel_C_sf"/>
</dbReference>
<proteinExistence type="predicted"/>
<dbReference type="EMBL" id="MVKX01000011">
    <property type="protein sequence ID" value="OOV80054.1"/>
    <property type="molecule type" value="Genomic_DNA"/>
</dbReference>
<comment type="caution">
    <text evidence="6">The sequence shown here is derived from an EMBL/GenBank/DDBJ whole genome shotgun (WGS) entry which is preliminary data.</text>
</comment>
<evidence type="ECO:0000256" key="2">
    <source>
        <dbReference type="ARBA" id="ARBA00023125"/>
    </source>
</evidence>
<keyword evidence="7" id="KW-1185">Reference proteome</keyword>
<keyword evidence="2 4" id="KW-0238">DNA-binding</keyword>
<evidence type="ECO:0000256" key="3">
    <source>
        <dbReference type="ARBA" id="ARBA00023163"/>
    </source>
</evidence>
<dbReference type="PANTHER" id="PTHR47506:SF7">
    <property type="entry name" value="TRANSCRIPTIONAL REGULATORY PROTEIN"/>
    <property type="match status" value="1"/>
</dbReference>
<gene>
    <name evidence="6" type="ORF">B1202_15095</name>
</gene>
<dbReference type="SUPFAM" id="SSF46689">
    <property type="entry name" value="Homeodomain-like"/>
    <property type="match status" value="1"/>
</dbReference>
<feature type="domain" description="HTH tetR-type" evidence="5">
    <location>
        <begin position="5"/>
        <end position="65"/>
    </location>
</feature>